<keyword evidence="8" id="KW-0675">Receptor</keyword>
<keyword evidence="9" id="KW-0325">Glycoprotein</keyword>
<evidence type="ECO:0000256" key="2">
    <source>
        <dbReference type="ARBA" id="ARBA00022614"/>
    </source>
</evidence>
<dbReference type="SUPFAM" id="SSF48403">
    <property type="entry name" value="Ankyrin repeat"/>
    <property type="match status" value="1"/>
</dbReference>
<keyword evidence="6" id="KW-1133">Transmembrane helix</keyword>
<keyword evidence="12" id="KW-1185">Reference proteome</keyword>
<dbReference type="GO" id="GO:0005524">
    <property type="term" value="F:ATP binding"/>
    <property type="evidence" value="ECO:0007669"/>
    <property type="project" value="InterPro"/>
</dbReference>
<accession>A0A914UTL2</accession>
<dbReference type="SUPFAM" id="SSF52540">
    <property type="entry name" value="P-loop containing nucleoside triphosphate hydrolases"/>
    <property type="match status" value="1"/>
</dbReference>
<dbReference type="Proteomes" id="UP000887566">
    <property type="component" value="Unplaced"/>
</dbReference>
<dbReference type="SUPFAM" id="SSF56112">
    <property type="entry name" value="Protein kinase-like (PK-like)"/>
    <property type="match status" value="1"/>
</dbReference>
<dbReference type="Pfam" id="PF08477">
    <property type="entry name" value="Roc"/>
    <property type="match status" value="1"/>
</dbReference>
<sequence length="2002" mass="225400">MNGKTEYPKGELFTIDLKKGDERVEFGFGLITNGRNYLEVVRIIPDSDAARSPLKIRDILLTIGGEEIFKKGKEAYYAAIQKIAEGAVATMRFCHPLLYTTIENLSEQQTSSYFERLKSAVDNDDPSAMQTVNNSLYEYHIQLMNSDVVWPLHRAIMGNHVKVAEILTSNYGIHDLDAFSETYKGTTLTLAARSGQYDIVEKLLSFGAYSSHPLSLSWNPLRAAIQSGHDDVALLLAEKHHDLQSAKTVAYKCLIHLAVAYGRLHLLDRWWKEGMNPNQSMPEDLSSDADFSPSRTLATALTKYEASQNDDEKEGRRKIVAFLLDKGASIDDEIMRSCFTAVTSYMNWQKGASSWAIVNLSNVKTIDFKHWLTPENGSLTALDLSNSLIKTLPSSVPWDFPNIRTFVMNNCKELTKLSESKDAKPSCKKLTTVSLCYNPKLTTLPLNYFRLKNLTELKVMQSALSFLPWSNDNLVEDTKAWKCFKLKVLKMNGNRLREFSVSLPKGVLKLIDLSDNQLTCINVSSCSKSLKKLYLRNNQFRTFPDSVCALEKLIELDISQNFIEQLPVSEWNCRDLDNLNLAQNKLGHSTSNNLEVNLPKVCDDRLSELNLSDNELQAIPDSVINFRRLFSLNISNNAITNIPPALASLRKLKVLNVTGLNLSKMPKELNPAFMAPKQVLTANIMTYLTNQYRKKIGFHRVKLIVLGDDDCGKTKVIQTLTGNGKFFEQDAIVGFTNWSLRNDKKASPIDVTILELRGEEHQQFHRVFITPKAHYLIVVRLDKPISKNLYNYLLSIKERSAGANASVFVVATHLDNLSLNGNNITSKKAATNEVISKLARSVGCQVNEKMFSVDTGKEKTLLLEALLSSFTSQIQGEIVPESYVTIANQICGDESRLKRNAINLTSLLATVQKASNVDNDINDPEEINHVISLFNERGVFLHHDTTQKGNDHEWFYLNPTWLSQAMTALIENQSRLRQHKIQDLLDVLKRSLQVGNSCADDVIDIMLRFELILKLDNKHALILNNLPQEGPETSFKLDGSHVCRLYRLQNTPPGFWSRLIGRLIILFNATPQMSASEPDDARIHYFSLPRRLEKEMTFYWAKGYQLKSKKGLLRVEPLEKSQLAAGIKGDNFCNGVLVSWHWTDRKDGHKYEEDWSDQPYFGMTIDEIDQLLQEWYPYADENTNVQKQAICSICSEKYFTGKLNNFAYPSTENSSNYVKFRVNGPLISVMSLKDVTGLATVTNEVTCEQHVNENVPLENLIPDLLMLDLIKTYRIEHRIDIIEPLGKGGQAAVFKGSLPNGELCAAKTFFRAEEFGAQLALYTASRTVDDRLSFIANERNPLRPSIVYGLTSDLSLVSAERSFTAGREWIESQTLAALCAMRREATILCKLNHPLIIRMLGIVVEPHRPFYILLELAKEGNMCDYILKCAKRTKREKRKRATVDAETFYGLFADRYFIYKLAWQIAIALEYLHNEEIIYHDLKPQNVLLFSKDPKDNVLAKLSDFAISRQADPQGNMGSKGTLGYQAPELLDSAVYNAQVDIYSYGMLLYLLLAGEHPFYEFTGPDVFVQVAEKVRFGIRPSLMRASVKPNFASLEAMMQKCWAAKPSDRPAASDLRQEFETLSFYSLRDTIDMEPSPAESLPKHNGAIFYVDPLIDTSKTILLAIPQSNSVCIVAGDGSRYQMTVINAENSEKITLTLKTDQYITLLAASSDLLFFLCDKSIPDDPTSEERVLILNAPECDSSMISPSVVLGALKLSFTDETSATAFCAYKSSQSPVQHKVFVGYASGMIARYTLPFDNQDKPAWNDAHIVRLRDKMPINALECYQFDSDSEVELLVAVGNTIQSLSTTTDTVLRLFPTSTPMNYIRIVDKTIWVGSQSLSSVEKISIATETDVDTARWLQLDEDEYSELKMKGMTLVADNLWCACGNVIRLFASNGSPLGSITCSSSDADTIEAIEVCGSTVISLIRTADGRKKKLMILEALSEEHIQQLKMDWNHWRNI</sequence>
<dbReference type="GO" id="GO:0009966">
    <property type="term" value="P:regulation of signal transduction"/>
    <property type="evidence" value="ECO:0007669"/>
    <property type="project" value="UniProtKB-ARBA"/>
</dbReference>
<keyword evidence="4" id="KW-0732">Signal</keyword>
<dbReference type="PROSITE" id="PS51450">
    <property type="entry name" value="LRR"/>
    <property type="match status" value="1"/>
</dbReference>
<dbReference type="WBParaSite" id="PSAMB.scaffold124size75149.g2231.t1">
    <property type="protein sequence ID" value="PSAMB.scaffold124size75149.g2231.t1"/>
    <property type="gene ID" value="PSAMB.scaffold124size75149.g2231"/>
</dbReference>
<dbReference type="InterPro" id="IPR003591">
    <property type="entry name" value="Leu-rich_rpt_typical-subtyp"/>
</dbReference>
<evidence type="ECO:0000259" key="10">
    <source>
        <dbReference type="PROSITE" id="PS50011"/>
    </source>
</evidence>
<dbReference type="Pfam" id="PF12796">
    <property type="entry name" value="Ank_2"/>
    <property type="match status" value="1"/>
</dbReference>
<dbReference type="PROSITE" id="PS00108">
    <property type="entry name" value="PROTEIN_KINASE_ST"/>
    <property type="match status" value="1"/>
</dbReference>
<keyword evidence="7" id="KW-0472">Membrane</keyword>
<name>A0A914UTL2_9BILA</name>
<dbReference type="Gene3D" id="1.10.510.10">
    <property type="entry name" value="Transferase(Phosphotransferase) domain 1"/>
    <property type="match status" value="1"/>
</dbReference>
<evidence type="ECO:0000256" key="9">
    <source>
        <dbReference type="ARBA" id="ARBA00023180"/>
    </source>
</evidence>
<evidence type="ECO:0000259" key="11">
    <source>
        <dbReference type="PROSITE" id="PS50106"/>
    </source>
</evidence>
<evidence type="ECO:0000256" key="5">
    <source>
        <dbReference type="ARBA" id="ARBA00022737"/>
    </source>
</evidence>
<dbReference type="InterPro" id="IPR000719">
    <property type="entry name" value="Prot_kinase_dom"/>
</dbReference>
<dbReference type="GO" id="GO:0004672">
    <property type="term" value="F:protein kinase activity"/>
    <property type="evidence" value="ECO:0007669"/>
    <property type="project" value="InterPro"/>
</dbReference>
<dbReference type="InterPro" id="IPR008271">
    <property type="entry name" value="Ser/Thr_kinase_AS"/>
</dbReference>
<proteinExistence type="predicted"/>
<keyword evidence="5" id="KW-0677">Repeat</keyword>
<evidence type="ECO:0000256" key="4">
    <source>
        <dbReference type="ARBA" id="ARBA00022729"/>
    </source>
</evidence>
<evidence type="ECO:0000256" key="6">
    <source>
        <dbReference type="ARBA" id="ARBA00022989"/>
    </source>
</evidence>
<dbReference type="InterPro" id="IPR036770">
    <property type="entry name" value="Ankyrin_rpt-contain_sf"/>
</dbReference>
<evidence type="ECO:0000313" key="12">
    <source>
        <dbReference type="Proteomes" id="UP000887566"/>
    </source>
</evidence>
<dbReference type="Gene3D" id="1.25.40.20">
    <property type="entry name" value="Ankyrin repeat-containing domain"/>
    <property type="match status" value="1"/>
</dbReference>
<dbReference type="Pfam" id="PF13855">
    <property type="entry name" value="LRR_8"/>
    <property type="match status" value="2"/>
</dbReference>
<dbReference type="Gene3D" id="3.80.10.10">
    <property type="entry name" value="Ribonuclease Inhibitor"/>
    <property type="match status" value="1"/>
</dbReference>
<dbReference type="SUPFAM" id="SSF52058">
    <property type="entry name" value="L domain-like"/>
    <property type="match status" value="1"/>
</dbReference>
<keyword evidence="3" id="KW-0812">Transmembrane</keyword>
<dbReference type="Gene3D" id="3.40.50.300">
    <property type="entry name" value="P-loop containing nucleotide triphosphate hydrolases"/>
    <property type="match status" value="1"/>
</dbReference>
<evidence type="ECO:0000256" key="1">
    <source>
        <dbReference type="ARBA" id="ARBA00004167"/>
    </source>
</evidence>
<dbReference type="SMART" id="SM00364">
    <property type="entry name" value="LRR_BAC"/>
    <property type="match status" value="4"/>
</dbReference>
<dbReference type="InterPro" id="IPR011009">
    <property type="entry name" value="Kinase-like_dom_sf"/>
</dbReference>
<protein>
    <submittedName>
        <fullName evidence="13">Non-specific serine/threonine protein kinase</fullName>
    </submittedName>
</protein>
<comment type="subcellular location">
    <subcellularLocation>
        <location evidence="1">Membrane</location>
        <topology evidence="1">Single-pass membrane protein</topology>
    </subcellularLocation>
</comment>
<reference evidence="13" key="1">
    <citation type="submission" date="2022-11" db="UniProtKB">
        <authorList>
            <consortium name="WormBaseParasite"/>
        </authorList>
    </citation>
    <scope>IDENTIFICATION</scope>
</reference>
<dbReference type="InterPro" id="IPR001611">
    <property type="entry name" value="Leu-rich_rpt"/>
</dbReference>
<dbReference type="Gene3D" id="2.30.42.10">
    <property type="match status" value="1"/>
</dbReference>
<dbReference type="InterPro" id="IPR032675">
    <property type="entry name" value="LRR_dom_sf"/>
</dbReference>
<dbReference type="InterPro" id="IPR001478">
    <property type="entry name" value="PDZ"/>
</dbReference>
<evidence type="ECO:0000313" key="13">
    <source>
        <dbReference type="WBParaSite" id="PSAMB.scaffold124size75149.g2231.t1"/>
    </source>
</evidence>
<dbReference type="SMART" id="SM00248">
    <property type="entry name" value="ANK"/>
    <property type="match status" value="4"/>
</dbReference>
<dbReference type="SMART" id="SM00369">
    <property type="entry name" value="LRR_TYP"/>
    <property type="match status" value="5"/>
</dbReference>
<dbReference type="Gene3D" id="3.30.200.20">
    <property type="entry name" value="Phosphorylase Kinase, domain 1"/>
    <property type="match status" value="1"/>
</dbReference>
<dbReference type="InterPro" id="IPR036034">
    <property type="entry name" value="PDZ_sf"/>
</dbReference>
<organism evidence="12 13">
    <name type="scientific">Plectus sambesii</name>
    <dbReference type="NCBI Taxonomy" id="2011161"/>
    <lineage>
        <taxon>Eukaryota</taxon>
        <taxon>Metazoa</taxon>
        <taxon>Ecdysozoa</taxon>
        <taxon>Nematoda</taxon>
        <taxon>Chromadorea</taxon>
        <taxon>Plectida</taxon>
        <taxon>Plectina</taxon>
        <taxon>Plectoidea</taxon>
        <taxon>Plectidae</taxon>
        <taxon>Plectus</taxon>
    </lineage>
</organism>
<evidence type="ECO:0000256" key="8">
    <source>
        <dbReference type="ARBA" id="ARBA00023170"/>
    </source>
</evidence>
<keyword evidence="2" id="KW-0433">Leucine-rich repeat</keyword>
<dbReference type="GO" id="GO:0016020">
    <property type="term" value="C:membrane"/>
    <property type="evidence" value="ECO:0007669"/>
    <property type="project" value="UniProtKB-SubCell"/>
</dbReference>
<dbReference type="PANTHER" id="PTHR27000:SF642">
    <property type="entry name" value="INACTIVE LEUCINE-RICH REPEAT RECEPTOR KINASE XIAO-RELATED"/>
    <property type="match status" value="1"/>
</dbReference>
<feature type="domain" description="Protein kinase" evidence="10">
    <location>
        <begin position="1279"/>
        <end position="1626"/>
    </location>
</feature>
<dbReference type="SUPFAM" id="SSF50156">
    <property type="entry name" value="PDZ domain-like"/>
    <property type="match status" value="1"/>
</dbReference>
<dbReference type="PROSITE" id="PS50011">
    <property type="entry name" value="PROTEIN_KINASE_DOM"/>
    <property type="match status" value="1"/>
</dbReference>
<dbReference type="PROSITE" id="PS50106">
    <property type="entry name" value="PDZ"/>
    <property type="match status" value="1"/>
</dbReference>
<dbReference type="InterPro" id="IPR002110">
    <property type="entry name" value="Ankyrin_rpt"/>
</dbReference>
<dbReference type="SMART" id="SM00220">
    <property type="entry name" value="S_TKc"/>
    <property type="match status" value="1"/>
</dbReference>
<dbReference type="Pfam" id="PF00069">
    <property type="entry name" value="Pkinase"/>
    <property type="match status" value="1"/>
</dbReference>
<feature type="domain" description="PDZ" evidence="11">
    <location>
        <begin position="14"/>
        <end position="68"/>
    </location>
</feature>
<dbReference type="PANTHER" id="PTHR27000">
    <property type="entry name" value="LEUCINE-RICH REPEAT RECEPTOR-LIKE PROTEIN KINASE FAMILY PROTEIN-RELATED"/>
    <property type="match status" value="1"/>
</dbReference>
<evidence type="ECO:0000256" key="3">
    <source>
        <dbReference type="ARBA" id="ARBA00022692"/>
    </source>
</evidence>
<dbReference type="InterPro" id="IPR027417">
    <property type="entry name" value="P-loop_NTPase"/>
</dbReference>
<evidence type="ECO:0000256" key="7">
    <source>
        <dbReference type="ARBA" id="ARBA00023136"/>
    </source>
</evidence>